<keyword evidence="2" id="KW-1185">Reference proteome</keyword>
<dbReference type="EMBL" id="BAAADB010000030">
    <property type="protein sequence ID" value="GAA0520956.1"/>
    <property type="molecule type" value="Genomic_DNA"/>
</dbReference>
<name>A0ABN1CKK7_9DEIO</name>
<accession>A0ABN1CKK7</accession>
<comment type="caution">
    <text evidence="1">The sequence shown here is derived from an EMBL/GenBank/DDBJ whole genome shotgun (WGS) entry which is preliminary data.</text>
</comment>
<reference evidence="1 2" key="1">
    <citation type="journal article" date="2019" name="Int. J. Syst. Evol. Microbiol.">
        <title>The Global Catalogue of Microorganisms (GCM) 10K type strain sequencing project: providing services to taxonomists for standard genome sequencing and annotation.</title>
        <authorList>
            <consortium name="The Broad Institute Genomics Platform"/>
            <consortium name="The Broad Institute Genome Sequencing Center for Infectious Disease"/>
            <person name="Wu L."/>
            <person name="Ma J."/>
        </authorList>
    </citation>
    <scope>NUCLEOTIDE SEQUENCE [LARGE SCALE GENOMIC DNA]</scope>
    <source>
        <strain evidence="1 2">JCM 14368</strain>
    </source>
</reference>
<sequence length="113" mass="13030">MESVSAMSLPPLKAPWIVGRTPLLEHAANEFLNEVTRQRPWTRARTEELLEALDSFLGRPAPLRAFTRATGEAWLRALHESERDEARELIGEFRAYLREWGWLDALHPVNQPD</sequence>
<proteinExistence type="predicted"/>
<gene>
    <name evidence="1" type="ORF">GCM10008937_30680</name>
</gene>
<evidence type="ECO:0000313" key="2">
    <source>
        <dbReference type="Proteomes" id="UP001500191"/>
    </source>
</evidence>
<evidence type="ECO:0000313" key="1">
    <source>
        <dbReference type="EMBL" id="GAA0520956.1"/>
    </source>
</evidence>
<organism evidence="1 2">
    <name type="scientific">Deinococcus depolymerans</name>
    <dbReference type="NCBI Taxonomy" id="392408"/>
    <lineage>
        <taxon>Bacteria</taxon>
        <taxon>Thermotogati</taxon>
        <taxon>Deinococcota</taxon>
        <taxon>Deinococci</taxon>
        <taxon>Deinococcales</taxon>
        <taxon>Deinococcaceae</taxon>
        <taxon>Deinococcus</taxon>
    </lineage>
</organism>
<dbReference type="Proteomes" id="UP001500191">
    <property type="component" value="Unassembled WGS sequence"/>
</dbReference>
<protein>
    <submittedName>
        <fullName evidence="1">Uncharacterized protein</fullName>
    </submittedName>
</protein>